<evidence type="ECO:0000256" key="9">
    <source>
        <dbReference type="RuleBase" id="RU000461"/>
    </source>
</evidence>
<evidence type="ECO:0000313" key="11">
    <source>
        <dbReference type="EMBL" id="KAJ9160757.1"/>
    </source>
</evidence>
<keyword evidence="5 9" id="KW-0560">Oxidoreductase</keyword>
<dbReference type="PRINTS" id="PR00385">
    <property type="entry name" value="P450"/>
</dbReference>
<feature type="binding site" description="axial binding residue" evidence="8">
    <location>
        <position position="440"/>
    </location>
    <ligand>
        <name>heme</name>
        <dbReference type="ChEBI" id="CHEBI:30413"/>
    </ligand>
    <ligandPart>
        <name>Fe</name>
        <dbReference type="ChEBI" id="CHEBI:18248"/>
    </ligandPart>
</feature>
<organism evidence="11 12">
    <name type="scientific">Coniochaeta hoffmannii</name>
    <dbReference type="NCBI Taxonomy" id="91930"/>
    <lineage>
        <taxon>Eukaryota</taxon>
        <taxon>Fungi</taxon>
        <taxon>Dikarya</taxon>
        <taxon>Ascomycota</taxon>
        <taxon>Pezizomycotina</taxon>
        <taxon>Sordariomycetes</taxon>
        <taxon>Sordariomycetidae</taxon>
        <taxon>Coniochaetales</taxon>
        <taxon>Coniochaetaceae</taxon>
        <taxon>Coniochaeta</taxon>
    </lineage>
</organism>
<proteinExistence type="inferred from homology"/>
<keyword evidence="3 8" id="KW-0349">Heme</keyword>
<evidence type="ECO:0000256" key="7">
    <source>
        <dbReference type="ARBA" id="ARBA00023033"/>
    </source>
</evidence>
<dbReference type="PANTHER" id="PTHR24305">
    <property type="entry name" value="CYTOCHROME P450"/>
    <property type="match status" value="1"/>
</dbReference>
<dbReference type="GO" id="GO:0020037">
    <property type="term" value="F:heme binding"/>
    <property type="evidence" value="ECO:0007669"/>
    <property type="project" value="InterPro"/>
</dbReference>
<keyword evidence="4 8" id="KW-0479">Metal-binding</keyword>
<keyword evidence="12" id="KW-1185">Reference proteome</keyword>
<sequence length="495" mass="56358">MPSLSYTGLAALAVVLYIVTHTIYNLYFHPLSKFPGPFLHRASRLPFIYRNIRGNLSRDVLALHERYGNVVRIAPNELAFSSAQAWRDIYGHHPGREELPKARLFYRTAGVPPSITAEDKDNHAMLRGLLKGGFSERSMREQEPIIGGYVDLLIRRLREHCVDPDGKDERTGLERKRRLDMTAWYNWATFDIIGDLAFGEPFGCLDRAEYHPWVAAVGQTVHAFAFIQAAKYLSLEKLVLPILRIILKGREEHNNRTQEKLNRRMEMKAERHDLIAPLLTIKDQLGNERLRTNASVLIIAGSETTATLLSGVTYLLLSNPDCLRRVTEEVRSSFRSDREITLLSVGQLTYMLACLNEALRIYPPVAGGMPRSTPNGAAMVDGYLVPKDTILSVFQWATFHRSASFKEPFAFRPERWMHDPRYAGDNLEAVKPFSVGTRDCVGKNLAYAEMRLILAKMVYNFDMELADPDVDWLDQKATTLWVKPPLNVYLTPRKV</sequence>
<dbReference type="PRINTS" id="PR00463">
    <property type="entry name" value="EP450I"/>
</dbReference>
<reference evidence="11" key="1">
    <citation type="submission" date="2022-07" db="EMBL/GenBank/DDBJ databases">
        <title>Fungi with potential for degradation of polypropylene.</title>
        <authorList>
            <person name="Gostincar C."/>
        </authorList>
    </citation>
    <scope>NUCLEOTIDE SEQUENCE</scope>
    <source>
        <strain evidence="11">EXF-13287</strain>
    </source>
</reference>
<evidence type="ECO:0000256" key="4">
    <source>
        <dbReference type="ARBA" id="ARBA00022723"/>
    </source>
</evidence>
<comment type="cofactor">
    <cofactor evidence="1 8">
        <name>heme</name>
        <dbReference type="ChEBI" id="CHEBI:30413"/>
    </cofactor>
</comment>
<dbReference type="EMBL" id="JANBVN010000031">
    <property type="protein sequence ID" value="KAJ9160757.1"/>
    <property type="molecule type" value="Genomic_DNA"/>
</dbReference>
<name>A0AA38VRS3_9PEZI</name>
<keyword evidence="10" id="KW-0812">Transmembrane</keyword>
<dbReference type="FunFam" id="1.10.630.10:FF:000047">
    <property type="entry name" value="Cytochrome P450 monooxygenase"/>
    <property type="match status" value="1"/>
</dbReference>
<dbReference type="SUPFAM" id="SSF48264">
    <property type="entry name" value="Cytochrome P450"/>
    <property type="match status" value="1"/>
</dbReference>
<dbReference type="GO" id="GO:0016705">
    <property type="term" value="F:oxidoreductase activity, acting on paired donors, with incorporation or reduction of molecular oxygen"/>
    <property type="evidence" value="ECO:0007669"/>
    <property type="project" value="InterPro"/>
</dbReference>
<dbReference type="GO" id="GO:0005506">
    <property type="term" value="F:iron ion binding"/>
    <property type="evidence" value="ECO:0007669"/>
    <property type="project" value="InterPro"/>
</dbReference>
<feature type="transmembrane region" description="Helical" evidence="10">
    <location>
        <begin position="6"/>
        <end position="27"/>
    </location>
</feature>
<evidence type="ECO:0000313" key="12">
    <source>
        <dbReference type="Proteomes" id="UP001174691"/>
    </source>
</evidence>
<dbReference type="AlphaFoldDB" id="A0AA38VRS3"/>
<keyword evidence="10" id="KW-0472">Membrane</keyword>
<dbReference type="InterPro" id="IPR001128">
    <property type="entry name" value="Cyt_P450"/>
</dbReference>
<dbReference type="PROSITE" id="PS00086">
    <property type="entry name" value="CYTOCHROME_P450"/>
    <property type="match status" value="1"/>
</dbReference>
<evidence type="ECO:0000256" key="5">
    <source>
        <dbReference type="ARBA" id="ARBA00023002"/>
    </source>
</evidence>
<accession>A0AA38VRS3</accession>
<dbReference type="Gene3D" id="1.10.630.10">
    <property type="entry name" value="Cytochrome P450"/>
    <property type="match status" value="1"/>
</dbReference>
<dbReference type="GO" id="GO:0004497">
    <property type="term" value="F:monooxygenase activity"/>
    <property type="evidence" value="ECO:0007669"/>
    <property type="project" value="UniProtKB-KW"/>
</dbReference>
<dbReference type="Proteomes" id="UP001174691">
    <property type="component" value="Unassembled WGS sequence"/>
</dbReference>
<comment type="caution">
    <text evidence="11">The sequence shown here is derived from an EMBL/GenBank/DDBJ whole genome shotgun (WGS) entry which is preliminary data.</text>
</comment>
<evidence type="ECO:0000256" key="2">
    <source>
        <dbReference type="ARBA" id="ARBA00010617"/>
    </source>
</evidence>
<dbReference type="GO" id="GO:0009403">
    <property type="term" value="P:toxin biosynthetic process"/>
    <property type="evidence" value="ECO:0007669"/>
    <property type="project" value="UniProtKB-ARBA"/>
</dbReference>
<dbReference type="PANTHER" id="PTHR24305:SF230">
    <property type="entry name" value="P450, PUTATIVE (EUROFUNG)-RELATED"/>
    <property type="match status" value="1"/>
</dbReference>
<evidence type="ECO:0000256" key="6">
    <source>
        <dbReference type="ARBA" id="ARBA00023004"/>
    </source>
</evidence>
<dbReference type="InterPro" id="IPR050121">
    <property type="entry name" value="Cytochrome_P450_monoxygenase"/>
</dbReference>
<keyword evidence="7 9" id="KW-0503">Monooxygenase</keyword>
<dbReference type="CDD" id="cd11058">
    <property type="entry name" value="CYP60B-like"/>
    <property type="match status" value="1"/>
</dbReference>
<dbReference type="Pfam" id="PF00067">
    <property type="entry name" value="p450"/>
    <property type="match status" value="1"/>
</dbReference>
<keyword evidence="6 8" id="KW-0408">Iron</keyword>
<dbReference type="InterPro" id="IPR036396">
    <property type="entry name" value="Cyt_P450_sf"/>
</dbReference>
<evidence type="ECO:0000256" key="8">
    <source>
        <dbReference type="PIRSR" id="PIRSR602401-1"/>
    </source>
</evidence>
<comment type="similarity">
    <text evidence="2 9">Belongs to the cytochrome P450 family.</text>
</comment>
<protein>
    <submittedName>
        <fullName evidence="11">Cytochrome P450</fullName>
    </submittedName>
</protein>
<evidence type="ECO:0000256" key="10">
    <source>
        <dbReference type="SAM" id="Phobius"/>
    </source>
</evidence>
<dbReference type="InterPro" id="IPR017972">
    <property type="entry name" value="Cyt_P450_CS"/>
</dbReference>
<dbReference type="InterPro" id="IPR002401">
    <property type="entry name" value="Cyt_P450_E_grp-I"/>
</dbReference>
<gene>
    <name evidence="11" type="ORF">NKR19_g2912</name>
</gene>
<keyword evidence="10" id="KW-1133">Transmembrane helix</keyword>
<evidence type="ECO:0000256" key="3">
    <source>
        <dbReference type="ARBA" id="ARBA00022617"/>
    </source>
</evidence>
<evidence type="ECO:0000256" key="1">
    <source>
        <dbReference type="ARBA" id="ARBA00001971"/>
    </source>
</evidence>